<proteinExistence type="predicted"/>
<reference evidence="3" key="1">
    <citation type="journal article" date="2022" name="Microbiol. Resour. Announc.">
        <title>Draft Genome Sequence of a Methanogenic Archaeon from West Spitsbergen Permafrost.</title>
        <authorList>
            <person name="Trubitsyn V."/>
            <person name="Rivkina E."/>
            <person name="Shcherbakova V."/>
        </authorList>
    </citation>
    <scope>NUCLEOTIDE SEQUENCE [LARGE SCALE GENOMIC DNA]</scope>
    <source>
        <strain evidence="3">VT</strain>
    </source>
</reference>
<name>A0A8T5UWE1_9EURY</name>
<accession>A0A8T5UWE1</accession>
<gene>
    <name evidence="2" type="ORF">K8N75_09215</name>
</gene>
<feature type="coiled-coil region" evidence="1">
    <location>
        <begin position="92"/>
        <end position="119"/>
    </location>
</feature>
<dbReference type="RefSeq" id="WP_048191043.1">
    <property type="nucleotide sequence ID" value="NZ_JAIOUQ010000009.1"/>
</dbReference>
<sequence>MADENPLGELIIPVEGLLKEELQQEIEERIAFTVENLYHLDNELDVFVQLVRDNVETNKESPDNLITLYNYLDEMWSVLITNDLRDVLLDTLSIVQERKHELEEILEELEETLENQEVSED</sequence>
<dbReference type="Proteomes" id="UP000825933">
    <property type="component" value="Unassembled WGS sequence"/>
</dbReference>
<evidence type="ECO:0000313" key="3">
    <source>
        <dbReference type="Proteomes" id="UP000825933"/>
    </source>
</evidence>
<comment type="caution">
    <text evidence="2">The sequence shown here is derived from an EMBL/GenBank/DDBJ whole genome shotgun (WGS) entry which is preliminary data.</text>
</comment>
<organism evidence="2 3">
    <name type="scientific">Methanobacterium spitsbergense</name>
    <dbReference type="NCBI Taxonomy" id="2874285"/>
    <lineage>
        <taxon>Archaea</taxon>
        <taxon>Methanobacteriati</taxon>
        <taxon>Methanobacteriota</taxon>
        <taxon>Methanomada group</taxon>
        <taxon>Methanobacteria</taxon>
        <taxon>Methanobacteriales</taxon>
        <taxon>Methanobacteriaceae</taxon>
        <taxon>Methanobacterium</taxon>
    </lineage>
</organism>
<keyword evidence="3" id="KW-1185">Reference proteome</keyword>
<protein>
    <submittedName>
        <fullName evidence="2">Uncharacterized protein</fullName>
    </submittedName>
</protein>
<dbReference type="EMBL" id="JAIOUQ010000009">
    <property type="protein sequence ID" value="MBZ2166216.1"/>
    <property type="molecule type" value="Genomic_DNA"/>
</dbReference>
<dbReference type="AlphaFoldDB" id="A0A8T5UWE1"/>
<evidence type="ECO:0000256" key="1">
    <source>
        <dbReference type="SAM" id="Coils"/>
    </source>
</evidence>
<keyword evidence="1" id="KW-0175">Coiled coil</keyword>
<evidence type="ECO:0000313" key="2">
    <source>
        <dbReference type="EMBL" id="MBZ2166216.1"/>
    </source>
</evidence>